<name>A0A6B9J7A5_9CAUD</name>
<evidence type="ECO:0000256" key="1">
    <source>
        <dbReference type="SAM" id="MobiDB-lite"/>
    </source>
</evidence>
<protein>
    <submittedName>
        <fullName evidence="2">Uncharacterized protein</fullName>
    </submittedName>
</protein>
<dbReference type="KEGG" id="vg:55815379"/>
<proteinExistence type="predicted"/>
<sequence length="102" mass="11214">MSEAKPVWRGKGPHSVKGTAMEPEADKITAAYREALTSVAELMGRRELLIEKTSFLRGRTEYTLNYATCGHLSDLEKMALAHGGIPSWGGYVQGIRVTVFTD</sequence>
<reference evidence="2 3" key="1">
    <citation type="submission" date="2019-11" db="EMBL/GenBank/DDBJ databases">
        <authorList>
            <person name="Donovan J."/>
            <person name="Schaffer R."/>
            <person name="Bae M.S."/>
            <person name="Gitobu P.N."/>
            <person name="Guan P."/>
            <person name="Olavarrieta M.P."/>
            <person name="Perez Cortez K."/>
            <person name="Tozier F.G."/>
            <person name="Vasilopoulos H."/>
            <person name="Zhang S."/>
            <person name="Kapinos A."/>
            <person name="Freise A.C."/>
            <person name="Moberg-Parker J."/>
            <person name="Garlena R.A."/>
            <person name="Russell D.A."/>
            <person name="Pope W.H."/>
            <person name="Jacobs-Sera D."/>
            <person name="Hatfull G.F."/>
        </authorList>
    </citation>
    <scope>NUCLEOTIDE SEQUENCE [LARGE SCALE GENOMIC DNA]</scope>
</reference>
<evidence type="ECO:0000313" key="2">
    <source>
        <dbReference type="EMBL" id="QGZ17150.1"/>
    </source>
</evidence>
<organism evidence="2 3">
    <name type="scientific">Arthrobacter phage DrYang</name>
    <dbReference type="NCBI Taxonomy" id="2686080"/>
    <lineage>
        <taxon>Viruses</taxon>
        <taxon>Duplodnaviria</taxon>
        <taxon>Heunggongvirae</taxon>
        <taxon>Uroviricota</taxon>
        <taxon>Caudoviricetes</taxon>
        <taxon>Klausavirus</taxon>
        <taxon>Klausavirus dryang</taxon>
    </lineage>
</organism>
<keyword evidence="3" id="KW-1185">Reference proteome</keyword>
<dbReference type="RefSeq" id="YP_009885973.1">
    <property type="nucleotide sequence ID" value="NC_049489.1"/>
</dbReference>
<gene>
    <name evidence="2" type="primary">51</name>
    <name evidence="2" type="ORF">SEA_DRYANG_51</name>
</gene>
<dbReference type="Proteomes" id="UP000438167">
    <property type="component" value="Segment"/>
</dbReference>
<accession>A0A6B9J7A5</accession>
<dbReference type="GeneID" id="55815379"/>
<dbReference type="EMBL" id="MN703411">
    <property type="protein sequence ID" value="QGZ17150.1"/>
    <property type="molecule type" value="Genomic_DNA"/>
</dbReference>
<feature type="region of interest" description="Disordered" evidence="1">
    <location>
        <begin position="1"/>
        <end position="23"/>
    </location>
</feature>
<evidence type="ECO:0000313" key="3">
    <source>
        <dbReference type="Proteomes" id="UP000438167"/>
    </source>
</evidence>